<organism evidence="5 6">
    <name type="scientific">Mycobacterium novum</name>
    <dbReference type="NCBI Taxonomy" id="2492438"/>
    <lineage>
        <taxon>Bacteria</taxon>
        <taxon>Bacillati</taxon>
        <taxon>Actinomycetota</taxon>
        <taxon>Actinomycetes</taxon>
        <taxon>Mycobacteriales</taxon>
        <taxon>Mycobacteriaceae</taxon>
        <taxon>Mycobacterium</taxon>
    </lineage>
</organism>
<keyword evidence="2" id="KW-1133">Transmembrane helix</keyword>
<feature type="domain" description="Mammalian cell entry C-terminal" evidence="4">
    <location>
        <begin position="155"/>
        <end position="366"/>
    </location>
</feature>
<dbReference type="InterPro" id="IPR003399">
    <property type="entry name" value="Mce/MlaD"/>
</dbReference>
<feature type="transmembrane region" description="Helical" evidence="2">
    <location>
        <begin position="44"/>
        <end position="64"/>
    </location>
</feature>
<dbReference type="PANTHER" id="PTHR33371">
    <property type="entry name" value="INTERMEMBRANE PHOSPHOLIPID TRANSPORT SYSTEM BINDING PROTEIN MLAD-RELATED"/>
    <property type="match status" value="1"/>
</dbReference>
<evidence type="ECO:0000313" key="5">
    <source>
        <dbReference type="EMBL" id="BBX13524.1"/>
    </source>
</evidence>
<dbReference type="Pfam" id="PF02470">
    <property type="entry name" value="MlaD"/>
    <property type="match status" value="1"/>
</dbReference>
<dbReference type="Pfam" id="PF11887">
    <property type="entry name" value="Mce4_CUP1"/>
    <property type="match status" value="1"/>
</dbReference>
<keyword evidence="2" id="KW-0812">Transmembrane</keyword>
<dbReference type="InterPro" id="IPR052336">
    <property type="entry name" value="MlaD_Phospholipid_Transporter"/>
</dbReference>
<dbReference type="NCBIfam" id="TIGR00996">
    <property type="entry name" value="Mtu_fam_mce"/>
    <property type="match status" value="1"/>
</dbReference>
<dbReference type="RefSeq" id="WP_158019498.1">
    <property type="nucleotide sequence ID" value="NZ_AP022562.1"/>
</dbReference>
<evidence type="ECO:0000256" key="1">
    <source>
        <dbReference type="SAM" id="MobiDB-lite"/>
    </source>
</evidence>
<reference evidence="5 6" key="1">
    <citation type="journal article" date="2019" name="Emerg. Microbes Infect.">
        <title>Comprehensive subspecies identification of 175 nontuberculous mycobacteria species based on 7547 genomic profiles.</title>
        <authorList>
            <person name="Matsumoto Y."/>
            <person name="Kinjo T."/>
            <person name="Motooka D."/>
            <person name="Nabeya D."/>
            <person name="Jung N."/>
            <person name="Uechi K."/>
            <person name="Horii T."/>
            <person name="Iida T."/>
            <person name="Fujita J."/>
            <person name="Nakamura S."/>
        </authorList>
    </citation>
    <scope>NUCLEOTIDE SEQUENCE [LARGE SCALE GENOMIC DNA]</scope>
    <source>
        <strain evidence="5 6">JCM 6391</strain>
    </source>
</reference>
<dbReference type="EMBL" id="AP022562">
    <property type="protein sequence ID" value="BBX13524.1"/>
    <property type="molecule type" value="Genomic_DNA"/>
</dbReference>
<dbReference type="AlphaFoldDB" id="A0A7I7JQJ0"/>
<dbReference type="GO" id="GO:0051701">
    <property type="term" value="P:biological process involved in interaction with host"/>
    <property type="evidence" value="ECO:0007669"/>
    <property type="project" value="TreeGrafter"/>
</dbReference>
<feature type="domain" description="Mce/MlaD" evidence="3">
    <location>
        <begin position="71"/>
        <end position="149"/>
    </location>
</feature>
<accession>A0A7I7JQJ0</accession>
<keyword evidence="2" id="KW-0472">Membrane</keyword>
<keyword evidence="6" id="KW-1185">Reference proteome</keyword>
<evidence type="ECO:0000313" key="6">
    <source>
        <dbReference type="Proteomes" id="UP000466997"/>
    </source>
</evidence>
<evidence type="ECO:0000259" key="4">
    <source>
        <dbReference type="Pfam" id="PF11887"/>
    </source>
</evidence>
<protein>
    <submittedName>
        <fullName evidence="5">Virulence factor</fullName>
    </submittedName>
</protein>
<sequence length="433" mass="46302">MVLGATADPPMDRERGEQTPRGAAAGRHRPTGQRRESPAYVRPMIGLLTILTIAALVALPIALFRGSFTRTVPVTVLSQRAGLVMYPDAKVKLRGVQVGKVGSIEPLADGTAVLRLEMQPDQLRLIPANVTARIASTTVFGAKSVELVAPPDPEATRLHAGQVLAGEHVTVEINTVFQQLVRVLDKIDPKKLNETLSAVSTAFNGRGQKLGQALTDFDKLLAEIEPSLDTLEHEAATMPPVFRSYADAAPDLTAALNATSTMSESIVQERNSLDTFLLSAIGLADTGNEVLGENRQGLTDLTRVLEPTAQLLDKYHDELGCSIGGLVPFAKSPPFNVPGIIITASFTLAKERYRYPDHLPKVAARSDRSYCTELGLPDVPPEYRVPALIADVGANPYEYGNQGILLNSDGLKQALFGPIGGPPRNSAQVGMPG</sequence>
<dbReference type="GO" id="GO:0005576">
    <property type="term" value="C:extracellular region"/>
    <property type="evidence" value="ECO:0007669"/>
    <property type="project" value="TreeGrafter"/>
</dbReference>
<evidence type="ECO:0000259" key="3">
    <source>
        <dbReference type="Pfam" id="PF02470"/>
    </source>
</evidence>
<dbReference type="PANTHER" id="PTHR33371:SF19">
    <property type="entry name" value="MCE-FAMILY PROTEIN MCE4A"/>
    <property type="match status" value="1"/>
</dbReference>
<proteinExistence type="predicted"/>
<gene>
    <name evidence="5" type="ORF">MNVM_26050</name>
</gene>
<dbReference type="InterPro" id="IPR005693">
    <property type="entry name" value="Mce"/>
</dbReference>
<evidence type="ECO:0000256" key="2">
    <source>
        <dbReference type="SAM" id="Phobius"/>
    </source>
</evidence>
<feature type="region of interest" description="Disordered" evidence="1">
    <location>
        <begin position="1"/>
        <end position="37"/>
    </location>
</feature>
<dbReference type="InterPro" id="IPR024516">
    <property type="entry name" value="Mce_C"/>
</dbReference>
<name>A0A7I7JQJ0_9MYCO</name>
<dbReference type="Proteomes" id="UP000466997">
    <property type="component" value="Chromosome"/>
</dbReference>
<dbReference type="KEGG" id="mnm:MNVM_26050"/>